<gene>
    <name evidence="1" type="ORF">OXX778_LOCUS16349</name>
</gene>
<comment type="caution">
    <text evidence="1">The sequence shown here is derived from an EMBL/GenBank/DDBJ whole genome shotgun (WGS) entry which is preliminary data.</text>
</comment>
<dbReference type="AlphaFoldDB" id="A0A814GR09"/>
<proteinExistence type="predicted"/>
<reference evidence="1" key="1">
    <citation type="submission" date="2021-02" db="EMBL/GenBank/DDBJ databases">
        <authorList>
            <person name="Nowell W R."/>
        </authorList>
    </citation>
    <scope>NUCLEOTIDE SEQUENCE</scope>
    <source>
        <strain evidence="1">Ploen Becks lab</strain>
    </source>
</reference>
<organism evidence="1 2">
    <name type="scientific">Brachionus calyciflorus</name>
    <dbReference type="NCBI Taxonomy" id="104777"/>
    <lineage>
        <taxon>Eukaryota</taxon>
        <taxon>Metazoa</taxon>
        <taxon>Spiralia</taxon>
        <taxon>Gnathifera</taxon>
        <taxon>Rotifera</taxon>
        <taxon>Eurotatoria</taxon>
        <taxon>Monogononta</taxon>
        <taxon>Pseudotrocha</taxon>
        <taxon>Ploima</taxon>
        <taxon>Brachionidae</taxon>
        <taxon>Brachionus</taxon>
    </lineage>
</organism>
<evidence type="ECO:0000313" key="1">
    <source>
        <dbReference type="EMBL" id="CAF0999843.1"/>
    </source>
</evidence>
<evidence type="ECO:0000313" key="2">
    <source>
        <dbReference type="Proteomes" id="UP000663879"/>
    </source>
</evidence>
<dbReference type="EMBL" id="CAJNOC010003839">
    <property type="protein sequence ID" value="CAF0999843.1"/>
    <property type="molecule type" value="Genomic_DNA"/>
</dbReference>
<accession>A0A814GR09</accession>
<dbReference type="Proteomes" id="UP000663879">
    <property type="component" value="Unassembled WGS sequence"/>
</dbReference>
<name>A0A814GR09_9BILA</name>
<sequence length="78" mass="9223">MLKKNRNLFRLEFPLIKKLKILKKHHLNLQLAVFDLDKIKDKNNWPQGVVIGRYKKPYAERVNQQFAESSSNSTSQIN</sequence>
<keyword evidence="2" id="KW-1185">Reference proteome</keyword>
<protein>
    <submittedName>
        <fullName evidence="1">Uncharacterized protein</fullName>
    </submittedName>
</protein>